<protein>
    <submittedName>
        <fullName evidence="2">Uncharacterized protein</fullName>
    </submittedName>
</protein>
<keyword evidence="3" id="KW-1185">Reference proteome</keyword>
<evidence type="ECO:0000313" key="3">
    <source>
        <dbReference type="Proteomes" id="UP000285456"/>
    </source>
</evidence>
<dbReference type="RefSeq" id="WP_118889588.1">
    <property type="nucleotide sequence ID" value="NZ_PHUT01000007.1"/>
</dbReference>
<sequence length="124" mass="14524">MLIGPTVSVEELEKAMENKQTANKKTEDVIIGELENLYVKLGTLDKYIFEDGQRVLNEKHFKTKTLYEEKEKELEEIQNSIRFINKKLDEIQELENMKEIEFDKAKERVTLTLNDCILLGVETD</sequence>
<comment type="caution">
    <text evidence="2">The sequence shown here is derived from an EMBL/GenBank/DDBJ whole genome shotgun (WGS) entry which is preliminary data.</text>
</comment>
<organism evidence="2 3">
    <name type="scientific">Oceanobacillus profundus</name>
    <dbReference type="NCBI Taxonomy" id="372463"/>
    <lineage>
        <taxon>Bacteria</taxon>
        <taxon>Bacillati</taxon>
        <taxon>Bacillota</taxon>
        <taxon>Bacilli</taxon>
        <taxon>Bacillales</taxon>
        <taxon>Bacillaceae</taxon>
        <taxon>Oceanobacillus</taxon>
    </lineage>
</organism>
<reference evidence="2 3" key="1">
    <citation type="journal article" date="2007" name="Int. J. Syst. Evol. Microbiol.">
        <title>Oceanobacillus profundus sp. nov., isolated from a deep-sea sediment core.</title>
        <authorList>
            <person name="Kim Y.G."/>
            <person name="Choi D.H."/>
            <person name="Hyun S."/>
            <person name="Cho B.C."/>
        </authorList>
    </citation>
    <scope>NUCLEOTIDE SEQUENCE [LARGE SCALE GENOMIC DNA]</scope>
    <source>
        <strain evidence="2 3">DSM 18246</strain>
    </source>
</reference>
<dbReference type="OrthoDB" id="9991677at2"/>
<name>A0A417YGS8_9BACI</name>
<gene>
    <name evidence="2" type="ORF">D1B32_12410</name>
</gene>
<evidence type="ECO:0000256" key="1">
    <source>
        <dbReference type="SAM" id="Coils"/>
    </source>
</evidence>
<dbReference type="EMBL" id="QWEH01000007">
    <property type="protein sequence ID" value="RHW32030.1"/>
    <property type="molecule type" value="Genomic_DNA"/>
</dbReference>
<dbReference type="Proteomes" id="UP000285456">
    <property type="component" value="Unassembled WGS sequence"/>
</dbReference>
<evidence type="ECO:0000313" key="2">
    <source>
        <dbReference type="EMBL" id="RHW32030.1"/>
    </source>
</evidence>
<proteinExistence type="predicted"/>
<dbReference type="AlphaFoldDB" id="A0A417YGS8"/>
<keyword evidence="1" id="KW-0175">Coiled coil</keyword>
<feature type="coiled-coil region" evidence="1">
    <location>
        <begin position="67"/>
        <end position="108"/>
    </location>
</feature>
<accession>A0A417YGS8</accession>